<dbReference type="OrthoDB" id="5946976at2759"/>
<accession>A0A6A6UX35</accession>
<comment type="similarity">
    <text evidence="1">Belongs to the peptidase S12 family.</text>
</comment>
<evidence type="ECO:0000313" key="5">
    <source>
        <dbReference type="Proteomes" id="UP000799440"/>
    </source>
</evidence>
<dbReference type="AlphaFoldDB" id="A0A6A6UX35"/>
<dbReference type="Gene3D" id="2.40.128.600">
    <property type="match status" value="1"/>
</dbReference>
<dbReference type="Gene3D" id="3.40.710.10">
    <property type="entry name" value="DD-peptidase/beta-lactamase superfamily"/>
    <property type="match status" value="1"/>
</dbReference>
<reference evidence="4" key="1">
    <citation type="journal article" date="2020" name="Stud. Mycol.">
        <title>101 Dothideomycetes genomes: a test case for predicting lifestyles and emergence of pathogens.</title>
        <authorList>
            <person name="Haridas S."/>
            <person name="Albert R."/>
            <person name="Binder M."/>
            <person name="Bloem J."/>
            <person name="Labutti K."/>
            <person name="Salamov A."/>
            <person name="Andreopoulos B."/>
            <person name="Baker S."/>
            <person name="Barry K."/>
            <person name="Bills G."/>
            <person name="Bluhm B."/>
            <person name="Cannon C."/>
            <person name="Castanera R."/>
            <person name="Culley D."/>
            <person name="Daum C."/>
            <person name="Ezra D."/>
            <person name="Gonzalez J."/>
            <person name="Henrissat B."/>
            <person name="Kuo A."/>
            <person name="Liang C."/>
            <person name="Lipzen A."/>
            <person name="Lutzoni F."/>
            <person name="Magnuson J."/>
            <person name="Mondo S."/>
            <person name="Nolan M."/>
            <person name="Ohm R."/>
            <person name="Pangilinan J."/>
            <person name="Park H.-J."/>
            <person name="Ramirez L."/>
            <person name="Alfaro M."/>
            <person name="Sun H."/>
            <person name="Tritt A."/>
            <person name="Yoshinaga Y."/>
            <person name="Zwiers L.-H."/>
            <person name="Turgeon B."/>
            <person name="Goodwin S."/>
            <person name="Spatafora J."/>
            <person name="Crous P."/>
            <person name="Grigoriev I."/>
        </authorList>
    </citation>
    <scope>NUCLEOTIDE SEQUENCE</scope>
    <source>
        <strain evidence="4">CBS 119925</strain>
    </source>
</reference>
<evidence type="ECO:0000259" key="3">
    <source>
        <dbReference type="Pfam" id="PF11954"/>
    </source>
</evidence>
<dbReference type="EMBL" id="MU006618">
    <property type="protein sequence ID" value="KAF2741960.1"/>
    <property type="molecule type" value="Genomic_DNA"/>
</dbReference>
<keyword evidence="5" id="KW-1185">Reference proteome</keyword>
<dbReference type="SUPFAM" id="SSF56601">
    <property type="entry name" value="beta-lactamase/transpeptidase-like"/>
    <property type="match status" value="1"/>
</dbReference>
<dbReference type="InterPro" id="IPR012338">
    <property type="entry name" value="Beta-lactam/transpept-like"/>
</dbReference>
<name>A0A6A6UX35_9PLEO</name>
<dbReference type="Pfam" id="PF00144">
    <property type="entry name" value="Beta-lactamase"/>
    <property type="match status" value="1"/>
</dbReference>
<evidence type="ECO:0000259" key="2">
    <source>
        <dbReference type="Pfam" id="PF00144"/>
    </source>
</evidence>
<dbReference type="PANTHER" id="PTHR46825">
    <property type="entry name" value="D-ALANYL-D-ALANINE-CARBOXYPEPTIDASE/ENDOPEPTIDASE AMPH"/>
    <property type="match status" value="1"/>
</dbReference>
<dbReference type="InterPro" id="IPR001466">
    <property type="entry name" value="Beta-lactam-related"/>
</dbReference>
<sequence>MEPSIAARLEEKTGVIAQILAAGGAPGLSIGVFHHGKVVHTQHFGQRDVVKREAPNDDTIYGLASLTKLLTTCSLGIMVSEGLLDWDTPVRHYLPSFSARGDDVVNATLRDLASNRTGLSASDYFWGQQNGTVLLRKEDLIRVSTTVQSAKPFRASFVYSVWNYTLIQAVMERVTGKAYAEILKDKILSPLGITDITFGDLEGPNIALPTAARSDGGNTMIPPIDVTSDNGLAAPMGAKGSVKDIMKVYAAILSAFEYQKKHGVDSTPNSPFTQLRLIFTPHIPRVKHTDINAQAYCLGVYRTVLPGSLSCASLNAALLNKDLPVFGEDLQGLEVIHHTGNLPGCFNSMFLLPETNSGVVCLSNATPLMDPTDFAAQMLLGVLLGVEAMPDYLALARKAQKVQTQWYNRLARHLESHKTSQAPSLPLAQYEGTYMNGNGVFRIEIKMSGDCLSAYMQGSRRTTYDLLPYDGETFYWKANRDDEVCAKGMFPSPYPEVHLVRFHHSETGIESLSWQFDMSVKPEKFWRREACASFSQNKL</sequence>
<dbReference type="InterPro" id="IPR050491">
    <property type="entry name" value="AmpC-like"/>
</dbReference>
<protein>
    <submittedName>
        <fullName evidence="4">Beta-lactamase/transpeptidase-like protein</fullName>
    </submittedName>
</protein>
<evidence type="ECO:0000256" key="1">
    <source>
        <dbReference type="ARBA" id="ARBA00038215"/>
    </source>
</evidence>
<organism evidence="4 5">
    <name type="scientific">Sporormia fimetaria CBS 119925</name>
    <dbReference type="NCBI Taxonomy" id="1340428"/>
    <lineage>
        <taxon>Eukaryota</taxon>
        <taxon>Fungi</taxon>
        <taxon>Dikarya</taxon>
        <taxon>Ascomycota</taxon>
        <taxon>Pezizomycotina</taxon>
        <taxon>Dothideomycetes</taxon>
        <taxon>Pleosporomycetidae</taxon>
        <taxon>Pleosporales</taxon>
        <taxon>Sporormiaceae</taxon>
        <taxon>Sporormia</taxon>
    </lineage>
</organism>
<dbReference type="PANTHER" id="PTHR46825:SF14">
    <property type="entry name" value="BETA-LACTAMASE-RELATED DOMAIN-CONTAINING PROTEIN"/>
    <property type="match status" value="1"/>
</dbReference>
<feature type="domain" description="Peptidase S12 Pab87-related C-terminal" evidence="3">
    <location>
        <begin position="418"/>
        <end position="525"/>
    </location>
</feature>
<dbReference type="Pfam" id="PF11954">
    <property type="entry name" value="DUF3471"/>
    <property type="match status" value="1"/>
</dbReference>
<proteinExistence type="inferred from homology"/>
<feature type="domain" description="Beta-lactamase-related" evidence="2">
    <location>
        <begin position="15"/>
        <end position="370"/>
    </location>
</feature>
<dbReference type="InterPro" id="IPR021860">
    <property type="entry name" value="Peptidase_S12_Pab87-rel_C"/>
</dbReference>
<dbReference type="Proteomes" id="UP000799440">
    <property type="component" value="Unassembled WGS sequence"/>
</dbReference>
<evidence type="ECO:0000313" key="4">
    <source>
        <dbReference type="EMBL" id="KAF2741960.1"/>
    </source>
</evidence>
<gene>
    <name evidence="4" type="ORF">M011DRAFT_482094</name>
</gene>